<feature type="transmembrane region" description="Helical" evidence="1">
    <location>
        <begin position="255"/>
        <end position="277"/>
    </location>
</feature>
<keyword evidence="1" id="KW-0812">Transmembrane</keyword>
<evidence type="ECO:0000313" key="2">
    <source>
        <dbReference type="EMBL" id="OGG02494.1"/>
    </source>
</evidence>
<name>A0A1F5YQY2_9BACT</name>
<reference evidence="2 3" key="1">
    <citation type="journal article" date="2016" name="Nat. Commun.">
        <title>Thousands of microbial genomes shed light on interconnected biogeochemical processes in an aquifer system.</title>
        <authorList>
            <person name="Anantharaman K."/>
            <person name="Brown C.T."/>
            <person name="Hug L.A."/>
            <person name="Sharon I."/>
            <person name="Castelle C.J."/>
            <person name="Probst A.J."/>
            <person name="Thomas B.C."/>
            <person name="Singh A."/>
            <person name="Wilkins M.J."/>
            <person name="Karaoz U."/>
            <person name="Brodie E.L."/>
            <person name="Williams K.H."/>
            <person name="Hubbard S.S."/>
            <person name="Banfield J.F."/>
        </authorList>
    </citation>
    <scope>NUCLEOTIDE SEQUENCE [LARGE SCALE GENOMIC DNA]</scope>
</reference>
<dbReference type="Proteomes" id="UP000176665">
    <property type="component" value="Unassembled WGS sequence"/>
</dbReference>
<proteinExistence type="predicted"/>
<dbReference type="EMBL" id="MFJA01000062">
    <property type="protein sequence ID" value="OGG02494.1"/>
    <property type="molecule type" value="Genomic_DNA"/>
</dbReference>
<gene>
    <name evidence="2" type="ORF">A2W14_01700</name>
</gene>
<organism evidence="2 3">
    <name type="scientific">Candidatus Gottesmanbacteria bacterium RBG_16_37_8</name>
    <dbReference type="NCBI Taxonomy" id="1798371"/>
    <lineage>
        <taxon>Bacteria</taxon>
        <taxon>Candidatus Gottesmaniibacteriota</taxon>
    </lineage>
</organism>
<dbReference type="STRING" id="1798371.A2W14_01700"/>
<sequence length="284" mass="31178">MPKIFKLLILILFLSPFFFIRKSLAASINLDSPNLSILADINSEYEINVVLSINAADNTRYYLRGIFYKEGTNKYCGYTWNGQNWFNGPYSAAQGWENLPSVSVSSDSGKIKIKAKLDINDSDCQSQGIYGFKIQRYTQGGSAIIDDQNEQRLEVKVLYATPTSNPTTTRIPALTVVKSKTEEKIIKPTLTAAQIKSSIVETYPQVINQKRILSSSSVSLNDSSLASSSPVSASISSEKKYLAASVAGIIAKKSFNYAVLPLILGLGLIFSASVISFRQIKKSN</sequence>
<keyword evidence="1" id="KW-0472">Membrane</keyword>
<accession>A0A1F5YQY2</accession>
<keyword evidence="1" id="KW-1133">Transmembrane helix</keyword>
<protein>
    <submittedName>
        <fullName evidence="2">Uncharacterized protein</fullName>
    </submittedName>
</protein>
<dbReference type="AlphaFoldDB" id="A0A1F5YQY2"/>
<evidence type="ECO:0000313" key="3">
    <source>
        <dbReference type="Proteomes" id="UP000176665"/>
    </source>
</evidence>
<comment type="caution">
    <text evidence="2">The sequence shown here is derived from an EMBL/GenBank/DDBJ whole genome shotgun (WGS) entry which is preliminary data.</text>
</comment>
<evidence type="ECO:0000256" key="1">
    <source>
        <dbReference type="SAM" id="Phobius"/>
    </source>
</evidence>